<accession>A0AC34F5S4</accession>
<evidence type="ECO:0000313" key="2">
    <source>
        <dbReference type="WBParaSite" id="ES5_v2.g12319.t1"/>
    </source>
</evidence>
<evidence type="ECO:0000313" key="1">
    <source>
        <dbReference type="Proteomes" id="UP000887579"/>
    </source>
</evidence>
<name>A0AC34F5S4_9BILA</name>
<organism evidence="1 2">
    <name type="scientific">Panagrolaimus sp. ES5</name>
    <dbReference type="NCBI Taxonomy" id="591445"/>
    <lineage>
        <taxon>Eukaryota</taxon>
        <taxon>Metazoa</taxon>
        <taxon>Ecdysozoa</taxon>
        <taxon>Nematoda</taxon>
        <taxon>Chromadorea</taxon>
        <taxon>Rhabditida</taxon>
        <taxon>Tylenchina</taxon>
        <taxon>Panagrolaimomorpha</taxon>
        <taxon>Panagrolaimoidea</taxon>
        <taxon>Panagrolaimidae</taxon>
        <taxon>Panagrolaimus</taxon>
    </lineage>
</organism>
<reference evidence="2" key="1">
    <citation type="submission" date="2022-11" db="UniProtKB">
        <authorList>
            <consortium name="WormBaseParasite"/>
        </authorList>
    </citation>
    <scope>IDENTIFICATION</scope>
</reference>
<dbReference type="WBParaSite" id="ES5_v2.g12319.t1">
    <property type="protein sequence ID" value="ES5_v2.g12319.t1"/>
    <property type="gene ID" value="ES5_v2.g12319"/>
</dbReference>
<proteinExistence type="predicted"/>
<sequence>MDILTDMAQARYDIFEKQDVEEASFDITFKFADQQILKSHKFMLTSLSETFKTMLSENWNKTGIIDIKLNSFEEFKELLKFCYLGYSAITKENVDLLLELSHCYNIPLLTKVCIHFIDKNEIINHENVVAYFNMAEGYEFEELQEIIAAFLKNVSVIFLKSDTFLDARKEFVIYLLGLNRIAAEESDLFKAVYAQELSRTNRLDTPRSSYSAASRIEKYIEITDINLKKIAAPFLYFDNQLVYNIDRTSTSGQSVRLSNGSYWKAVKFEKPKNIQIRDPGFSYFLVIDRDSDLSIKESNLESGDFVIAQFKQCPGFSCGEGCRIKCIRK</sequence>
<protein>
    <submittedName>
        <fullName evidence="2">BTB domain-containing protein</fullName>
    </submittedName>
</protein>
<dbReference type="Proteomes" id="UP000887579">
    <property type="component" value="Unplaced"/>
</dbReference>